<dbReference type="PROSITE" id="PS50222">
    <property type="entry name" value="EF_HAND_2"/>
    <property type="match status" value="1"/>
</dbReference>
<keyword evidence="1" id="KW-0472">Membrane</keyword>
<dbReference type="Pfam" id="PF20016">
    <property type="entry name" value="ThsA_Macro"/>
    <property type="match status" value="1"/>
</dbReference>
<dbReference type="GO" id="GO:0005509">
    <property type="term" value="F:calcium ion binding"/>
    <property type="evidence" value="ECO:0007669"/>
    <property type="project" value="InterPro"/>
</dbReference>
<sequence>MFKKIFRHMSWAFGITSAIFAFVSDSIFKKIFIIENIKANISDDFKVAIIKILLFIFIFLIIKIIVFIYKKFRSTVVIKKIGYSIYIEYGDILSKCNGKRIINFDECFSTDVGEKTYEINKTSLCGQYIQKTNIKNHQIRKLLKQYNIKASATNSLFQNKIRYESGTLLPNGDDLLLAFAKLNKDGLGCMSYDEFIECLNLLWKEIDKYYGGKDVYMPILGSGVTRMWDESLTQQKILEIILKSYSLTRYKLKLPCKLHIVCKEREGFSLNEIENY</sequence>
<feature type="transmembrane region" description="Helical" evidence="1">
    <location>
        <begin position="9"/>
        <end position="28"/>
    </location>
</feature>
<evidence type="ECO:0000256" key="1">
    <source>
        <dbReference type="SAM" id="Phobius"/>
    </source>
</evidence>
<accession>B6WS07</accession>
<reference evidence="3 4" key="1">
    <citation type="submission" date="2008-10" db="EMBL/GenBank/DDBJ databases">
        <title>Draft genome sequence of Desulvovibrio piger (ATCC 29098).</title>
        <authorList>
            <person name="Sudarsanam P."/>
            <person name="Ley R."/>
            <person name="Guruge J."/>
            <person name="Turnbaugh P.J."/>
            <person name="Mahowald M."/>
            <person name="Liep D."/>
            <person name="Gordon J."/>
        </authorList>
    </citation>
    <scope>NUCLEOTIDE SEQUENCE [LARGE SCALE GENOMIC DNA]</scope>
    <source>
        <strain evidence="3 4">ATCC 29098</strain>
    </source>
</reference>
<dbReference type="InterPro" id="IPR002048">
    <property type="entry name" value="EF_hand_dom"/>
</dbReference>
<reference evidence="3 4" key="2">
    <citation type="submission" date="2008-10" db="EMBL/GenBank/DDBJ databases">
        <authorList>
            <person name="Fulton L."/>
            <person name="Clifton S."/>
            <person name="Fulton B."/>
            <person name="Xu J."/>
            <person name="Minx P."/>
            <person name="Pepin K.H."/>
            <person name="Johnson M."/>
            <person name="Bhonagiri V."/>
            <person name="Nash W.E."/>
            <person name="Mardis E.R."/>
            <person name="Wilson R.K."/>
        </authorList>
    </citation>
    <scope>NUCLEOTIDE SEQUENCE [LARGE SCALE GENOMIC DNA]</scope>
    <source>
        <strain evidence="3 4">ATCC 29098</strain>
    </source>
</reference>
<dbReference type="eggNOG" id="ENOG502Z81N">
    <property type="taxonomic scope" value="Bacteria"/>
</dbReference>
<dbReference type="RefSeq" id="WP_006005093.1">
    <property type="nucleotide sequence ID" value="NZ_DS996355.1"/>
</dbReference>
<protein>
    <recommendedName>
        <fullName evidence="2">EF-hand domain-containing protein</fullName>
    </recommendedName>
</protein>
<dbReference type="AlphaFoldDB" id="B6WS07"/>
<proteinExistence type="predicted"/>
<evidence type="ECO:0000313" key="4">
    <source>
        <dbReference type="Proteomes" id="UP000003676"/>
    </source>
</evidence>
<comment type="caution">
    <text evidence="3">The sequence shown here is derived from an EMBL/GenBank/DDBJ whole genome shotgun (WGS) entry which is preliminary data.</text>
</comment>
<evidence type="ECO:0000259" key="2">
    <source>
        <dbReference type="PROSITE" id="PS50222"/>
    </source>
</evidence>
<keyword evidence="1" id="KW-0812">Transmembrane</keyword>
<keyword evidence="1" id="KW-1133">Transmembrane helix</keyword>
<dbReference type="EMBL" id="ABXU01000026">
    <property type="protein sequence ID" value="EEB34165.1"/>
    <property type="molecule type" value="Genomic_DNA"/>
</dbReference>
<dbReference type="HOGENOM" id="CLU_1007333_0_0_7"/>
<dbReference type="InterPro" id="IPR045535">
    <property type="entry name" value="ThsA_Macro"/>
</dbReference>
<evidence type="ECO:0000313" key="3">
    <source>
        <dbReference type="EMBL" id="EEB34165.1"/>
    </source>
</evidence>
<gene>
    <name evidence="3" type="ORF">DESPIG_00852</name>
</gene>
<feature type="transmembrane region" description="Helical" evidence="1">
    <location>
        <begin position="48"/>
        <end position="69"/>
    </location>
</feature>
<feature type="domain" description="EF-hand" evidence="2">
    <location>
        <begin position="170"/>
        <end position="205"/>
    </location>
</feature>
<organism evidence="3 4">
    <name type="scientific">Desulfovibrio piger ATCC 29098</name>
    <dbReference type="NCBI Taxonomy" id="411464"/>
    <lineage>
        <taxon>Bacteria</taxon>
        <taxon>Pseudomonadati</taxon>
        <taxon>Thermodesulfobacteriota</taxon>
        <taxon>Desulfovibrionia</taxon>
        <taxon>Desulfovibrionales</taxon>
        <taxon>Desulfovibrionaceae</taxon>
        <taxon>Desulfovibrio</taxon>
    </lineage>
</organism>
<dbReference type="OrthoDB" id="2606558at2"/>
<name>B6WS07_9BACT</name>
<dbReference type="Proteomes" id="UP000003676">
    <property type="component" value="Unassembled WGS sequence"/>
</dbReference>